<organism evidence="7 8">
    <name type="scientific">Penicillium cataractarum</name>
    <dbReference type="NCBI Taxonomy" id="2100454"/>
    <lineage>
        <taxon>Eukaryota</taxon>
        <taxon>Fungi</taxon>
        <taxon>Dikarya</taxon>
        <taxon>Ascomycota</taxon>
        <taxon>Pezizomycotina</taxon>
        <taxon>Eurotiomycetes</taxon>
        <taxon>Eurotiomycetidae</taxon>
        <taxon>Eurotiales</taxon>
        <taxon>Aspergillaceae</taxon>
        <taxon>Penicillium</taxon>
    </lineage>
</organism>
<comment type="caution">
    <text evidence="7">The sequence shown here is derived from an EMBL/GenBank/DDBJ whole genome shotgun (WGS) entry which is preliminary data.</text>
</comment>
<protein>
    <recommendedName>
        <fullName evidence="6">Zn(2)-C6 fungal-type domain-containing protein</fullName>
    </recommendedName>
</protein>
<dbReference type="GO" id="GO:0003677">
    <property type="term" value="F:DNA binding"/>
    <property type="evidence" value="ECO:0007669"/>
    <property type="project" value="UniProtKB-KW"/>
</dbReference>
<evidence type="ECO:0000256" key="4">
    <source>
        <dbReference type="ARBA" id="ARBA00023242"/>
    </source>
</evidence>
<dbReference type="Gene3D" id="4.10.240.10">
    <property type="entry name" value="Zn(2)-C6 fungal-type DNA-binding domain"/>
    <property type="match status" value="1"/>
</dbReference>
<proteinExistence type="predicted"/>
<dbReference type="Proteomes" id="UP001147782">
    <property type="component" value="Unassembled WGS sequence"/>
</dbReference>
<dbReference type="Pfam" id="PF00172">
    <property type="entry name" value="Zn_clus"/>
    <property type="match status" value="1"/>
</dbReference>
<dbReference type="GO" id="GO:0000981">
    <property type="term" value="F:DNA-binding transcription factor activity, RNA polymerase II-specific"/>
    <property type="evidence" value="ECO:0007669"/>
    <property type="project" value="InterPro"/>
</dbReference>
<dbReference type="InterPro" id="IPR053178">
    <property type="entry name" value="Osmoadaptation_assoc"/>
</dbReference>
<dbReference type="PANTHER" id="PTHR38111">
    <property type="entry name" value="ZN(2)-C6 FUNGAL-TYPE DOMAIN-CONTAINING PROTEIN-RELATED"/>
    <property type="match status" value="1"/>
</dbReference>
<keyword evidence="3" id="KW-0804">Transcription</keyword>
<evidence type="ECO:0000256" key="1">
    <source>
        <dbReference type="ARBA" id="ARBA00023015"/>
    </source>
</evidence>
<evidence type="ECO:0000259" key="6">
    <source>
        <dbReference type="PROSITE" id="PS50048"/>
    </source>
</evidence>
<dbReference type="CDD" id="cd00067">
    <property type="entry name" value="GAL4"/>
    <property type="match status" value="1"/>
</dbReference>
<evidence type="ECO:0000313" key="7">
    <source>
        <dbReference type="EMBL" id="KAJ5363942.1"/>
    </source>
</evidence>
<reference evidence="7" key="2">
    <citation type="journal article" date="2023" name="IMA Fungus">
        <title>Comparative genomic study of the Penicillium genus elucidates a diverse pangenome and 15 lateral gene transfer events.</title>
        <authorList>
            <person name="Petersen C."/>
            <person name="Sorensen T."/>
            <person name="Nielsen M.R."/>
            <person name="Sondergaard T.E."/>
            <person name="Sorensen J.L."/>
            <person name="Fitzpatrick D.A."/>
            <person name="Frisvad J.C."/>
            <person name="Nielsen K.L."/>
        </authorList>
    </citation>
    <scope>NUCLEOTIDE SEQUENCE</scope>
    <source>
        <strain evidence="7">IBT 29864</strain>
    </source>
</reference>
<accession>A0A9W9V054</accession>
<dbReference type="EMBL" id="JAPZBS010000008">
    <property type="protein sequence ID" value="KAJ5363942.1"/>
    <property type="molecule type" value="Genomic_DNA"/>
</dbReference>
<evidence type="ECO:0000256" key="3">
    <source>
        <dbReference type="ARBA" id="ARBA00023163"/>
    </source>
</evidence>
<dbReference type="GeneID" id="81441747"/>
<evidence type="ECO:0000256" key="2">
    <source>
        <dbReference type="ARBA" id="ARBA00023125"/>
    </source>
</evidence>
<dbReference type="GO" id="GO:0008270">
    <property type="term" value="F:zinc ion binding"/>
    <property type="evidence" value="ECO:0007669"/>
    <property type="project" value="InterPro"/>
</dbReference>
<reference evidence="7" key="1">
    <citation type="submission" date="2022-11" db="EMBL/GenBank/DDBJ databases">
        <authorList>
            <person name="Petersen C."/>
        </authorList>
    </citation>
    <scope>NUCLEOTIDE SEQUENCE</scope>
    <source>
        <strain evidence="7">IBT 29864</strain>
    </source>
</reference>
<feature type="region of interest" description="Disordered" evidence="5">
    <location>
        <begin position="57"/>
        <end position="92"/>
    </location>
</feature>
<evidence type="ECO:0000313" key="8">
    <source>
        <dbReference type="Proteomes" id="UP001147782"/>
    </source>
</evidence>
<gene>
    <name evidence="7" type="ORF">N7496_009655</name>
</gene>
<dbReference type="PANTHER" id="PTHR38111:SF11">
    <property type="entry name" value="TRANSCRIPTION FACTOR DOMAIN-CONTAINING PROTEIN-RELATED"/>
    <property type="match status" value="1"/>
</dbReference>
<dbReference type="SUPFAM" id="SSF57701">
    <property type="entry name" value="Zn2/Cys6 DNA-binding domain"/>
    <property type="match status" value="1"/>
</dbReference>
<keyword evidence="8" id="KW-1185">Reference proteome</keyword>
<dbReference type="AlphaFoldDB" id="A0A9W9V054"/>
<dbReference type="PROSITE" id="PS50048">
    <property type="entry name" value="ZN2_CY6_FUNGAL_2"/>
    <property type="match status" value="1"/>
</dbReference>
<dbReference type="InterPro" id="IPR001138">
    <property type="entry name" value="Zn2Cys6_DnaBD"/>
</dbReference>
<evidence type="ECO:0000256" key="5">
    <source>
        <dbReference type="SAM" id="MobiDB-lite"/>
    </source>
</evidence>
<feature type="compositionally biased region" description="Low complexity" evidence="5">
    <location>
        <begin position="74"/>
        <end position="84"/>
    </location>
</feature>
<feature type="domain" description="Zn(2)-C6 fungal-type" evidence="6">
    <location>
        <begin position="14"/>
        <end position="42"/>
    </location>
</feature>
<keyword evidence="1" id="KW-0805">Transcription regulation</keyword>
<dbReference type="PROSITE" id="PS00463">
    <property type="entry name" value="ZN2_CY6_FUNGAL_1"/>
    <property type="match status" value="1"/>
</dbReference>
<dbReference type="OrthoDB" id="4491390at2759"/>
<keyword evidence="4" id="KW-0539">Nucleus</keyword>
<name>A0A9W9V054_9EURO</name>
<keyword evidence="2" id="KW-0238">DNA-binding</keyword>
<dbReference type="SMART" id="SM00066">
    <property type="entry name" value="GAL4"/>
    <property type="match status" value="1"/>
</dbReference>
<sequence>MNAKMGGVPYKSKGCNTCRRRKVRCDETKPECMRCVKNGHECLGYERRRVFIQGASKTSHTLAHRPRDPPAEQSSSSETSSSSSPEADSDIPWFDVNPETRIQFVANFVDCFEPSAVIRDGKYRTFTHLQDTFPGFVGSSPVLDKAATALSAAFLAKTKQNNDLLTYSTRLYGQILQTVHSRIRSGRKCGQDLLFATVIFQIYELVNCSPLGFRAWLAHVQGSNAILAQYNSPSPLSVTEHLFRRQLKFVTVCDAVGMRKSAYNYSQFWQNPPPENPWREPVDIILDSIMECSSLMEQVDSLIQSGDPSVRREYEKGEQLLGSCLSFKDQLDIDFRGMQKVLGIPWSFPQQEPFWSELDHTIPQDIFPDAIDYPSLTCSESHLLWWTTFILLYPLIDELLIFLGRPRSNVQFTLWDVPPSYDPAASTTTLVNDLPEDVLAVAEHYANLICRSAKFLVQPQAKGMGAQILLAPFSQATQFYHSRGATDKHRWCQTVFMCLPKLGFGIAPFLKDMIWPKYEVATAKKAQSSSPESAESSS</sequence>
<dbReference type="InterPro" id="IPR036864">
    <property type="entry name" value="Zn2-C6_fun-type_DNA-bd_sf"/>
</dbReference>
<dbReference type="RefSeq" id="XP_056551568.1">
    <property type="nucleotide sequence ID" value="XM_056702568.1"/>
</dbReference>